<feature type="transmembrane region" description="Helical" evidence="1">
    <location>
        <begin position="308"/>
        <end position="328"/>
    </location>
</feature>
<dbReference type="EMBL" id="JAPMLT010000026">
    <property type="protein sequence ID" value="MCX7572411.1"/>
    <property type="molecule type" value="Genomic_DNA"/>
</dbReference>
<feature type="transmembrane region" description="Helical" evidence="1">
    <location>
        <begin position="349"/>
        <end position="371"/>
    </location>
</feature>
<dbReference type="InterPro" id="IPR010288">
    <property type="entry name" value="EcsB_ABC"/>
</dbReference>
<dbReference type="Proteomes" id="UP001208017">
    <property type="component" value="Unassembled WGS sequence"/>
</dbReference>
<feature type="transmembrane region" description="Helical" evidence="1">
    <location>
        <begin position="284"/>
        <end position="302"/>
    </location>
</feature>
<evidence type="ECO:0000256" key="1">
    <source>
        <dbReference type="SAM" id="Phobius"/>
    </source>
</evidence>
<feature type="transmembrane region" description="Helical" evidence="1">
    <location>
        <begin position="25"/>
        <end position="51"/>
    </location>
</feature>
<keyword evidence="1" id="KW-1133">Transmembrane helix</keyword>
<feature type="transmembrane region" description="Helical" evidence="1">
    <location>
        <begin position="63"/>
        <end position="84"/>
    </location>
</feature>
<dbReference type="PIRSF" id="PIRSF037259">
    <property type="entry name" value="EcsB_ABC"/>
    <property type="match status" value="1"/>
</dbReference>
<feature type="transmembrane region" description="Helical" evidence="1">
    <location>
        <begin position="193"/>
        <end position="209"/>
    </location>
</feature>
<evidence type="ECO:0000313" key="3">
    <source>
        <dbReference type="Proteomes" id="UP001208017"/>
    </source>
</evidence>
<feature type="transmembrane region" description="Helical" evidence="1">
    <location>
        <begin position="112"/>
        <end position="132"/>
    </location>
</feature>
<name>A0ABT3X7J5_9BACL</name>
<evidence type="ECO:0000313" key="2">
    <source>
        <dbReference type="EMBL" id="MCX7572411.1"/>
    </source>
</evidence>
<accession>A0ABT3X7J5</accession>
<gene>
    <name evidence="2" type="ORF">OS242_21300</name>
</gene>
<comment type="caution">
    <text evidence="2">The sequence shown here is derived from an EMBL/GenBank/DDBJ whole genome shotgun (WGS) entry which is preliminary data.</text>
</comment>
<feature type="transmembrane region" description="Helical" evidence="1">
    <location>
        <begin position="138"/>
        <end position="157"/>
    </location>
</feature>
<protein>
    <submittedName>
        <fullName evidence="2">ABC transporter permease</fullName>
    </submittedName>
</protein>
<sequence>MEPIRNVERLFSVRMRATWLSGIRILIKIVSNQGVLFAIIALIAAASGLYANGLKQMDPDFPAVWLLSAVVTLVLFQGGTRTFLREADLVFLLPAEPRLTGYFRSSYRYGSFWQAVQVLLVMVVGGPLYFWVPLGDPLSFAVTSAGLLLVKQWSYHVRWHRLMNKRRPWHTLMILLMLNFLLCYSLISREWVLLTIGAATATVWTFIMLRRPKAGYPWQDLLEAEENALASWRAVANFFVDIPQIKQRIRERKWLQPVIQRIPGDRSRPYQFLYTRTFVRYSEYFGIFLRLILFVAVILLFIKSYWLAVGIYLAGLFLMAFQLPMLGSERKYPDLIRTYPLRAEDKGMGISRLAFVLLTVQSVLMIVPLVAAGHLRLITVLIIFLTGVVFSWLLSVNYVPTRFIVRESGGTETRK</sequence>
<keyword evidence="3" id="KW-1185">Reference proteome</keyword>
<keyword evidence="1" id="KW-0472">Membrane</keyword>
<reference evidence="2 3" key="1">
    <citation type="submission" date="2022-11" db="EMBL/GenBank/DDBJ databases">
        <title>Study of microbial diversity in lake waters.</title>
        <authorList>
            <person name="Zhang J."/>
        </authorList>
    </citation>
    <scope>NUCLEOTIDE SEQUENCE [LARGE SCALE GENOMIC DNA]</scope>
    <source>
        <strain evidence="2 3">DT12</strain>
    </source>
</reference>
<dbReference type="Pfam" id="PF05975">
    <property type="entry name" value="EcsB"/>
    <property type="match status" value="1"/>
</dbReference>
<keyword evidence="1" id="KW-0812">Transmembrane</keyword>
<feature type="transmembrane region" description="Helical" evidence="1">
    <location>
        <begin position="169"/>
        <end position="187"/>
    </location>
</feature>
<dbReference type="RefSeq" id="WP_267153658.1">
    <property type="nucleotide sequence ID" value="NZ_JAPMLT010000026.1"/>
</dbReference>
<organism evidence="2 3">
    <name type="scientific">Tumebacillus lacus</name>
    <dbReference type="NCBI Taxonomy" id="2995335"/>
    <lineage>
        <taxon>Bacteria</taxon>
        <taxon>Bacillati</taxon>
        <taxon>Bacillota</taxon>
        <taxon>Bacilli</taxon>
        <taxon>Bacillales</taxon>
        <taxon>Alicyclobacillaceae</taxon>
        <taxon>Tumebacillus</taxon>
    </lineage>
</organism>
<feature type="transmembrane region" description="Helical" evidence="1">
    <location>
        <begin position="377"/>
        <end position="399"/>
    </location>
</feature>
<proteinExistence type="predicted"/>